<sequence length="216" mass="24785">MVTYYLMVSSMYLHDTLDESIITAWFPLHFIHGTSSQHATAFSIVGSREEVLDVLLKAQLMLGRVVLLTQDEFGHWLRSFDNDAQDAEWPDVERAGGAVVTLRSWLMRMRRAHERDAGDLDEKDEEEGLDDEQYATATSSVLENEDDDFMMDLDSNDDDDDDVDDDIDIDDDNDRDRDDGRLYTQGFLSEKILEEVLIELYERNGWPLSSSYGAII</sequence>
<dbReference type="GeneID" id="24108185"/>
<dbReference type="eggNOG" id="ENOG502RE7A">
    <property type="taxonomic scope" value="Eukaryota"/>
</dbReference>
<evidence type="ECO:0000256" key="1">
    <source>
        <dbReference type="SAM" id="MobiDB-lite"/>
    </source>
</evidence>
<reference evidence="3" key="1">
    <citation type="journal article" date="2013" name="Genome Announc.">
        <title>Draft genome sequence of the basidiomycetous yeast-like fungus Pseudozyma hubeiensis SY62, which produces an abundant amount of the biosurfactant mannosylerythritol lipids.</title>
        <authorList>
            <person name="Konishi M."/>
            <person name="Hatada Y."/>
            <person name="Horiuchi J."/>
        </authorList>
    </citation>
    <scope>NUCLEOTIDE SEQUENCE [LARGE SCALE GENOMIC DNA]</scope>
    <source>
        <strain evidence="3">SY62</strain>
    </source>
</reference>
<feature type="region of interest" description="Disordered" evidence="1">
    <location>
        <begin position="116"/>
        <end position="181"/>
    </location>
</feature>
<organism evidence="2 3">
    <name type="scientific">Pseudozyma hubeiensis (strain SY62)</name>
    <name type="common">Yeast</name>
    <dbReference type="NCBI Taxonomy" id="1305764"/>
    <lineage>
        <taxon>Eukaryota</taxon>
        <taxon>Fungi</taxon>
        <taxon>Dikarya</taxon>
        <taxon>Basidiomycota</taxon>
        <taxon>Ustilaginomycotina</taxon>
        <taxon>Ustilaginomycetes</taxon>
        <taxon>Ustilaginales</taxon>
        <taxon>Ustilaginaceae</taxon>
        <taxon>Pseudozyma</taxon>
    </lineage>
</organism>
<feature type="compositionally biased region" description="Acidic residues" evidence="1">
    <location>
        <begin position="143"/>
        <end position="173"/>
    </location>
</feature>
<accession>R9P266</accession>
<dbReference type="HOGENOM" id="CLU_1278126_0_0_1"/>
<name>R9P266_PSEHS</name>
<feature type="compositionally biased region" description="Acidic residues" evidence="1">
    <location>
        <begin position="121"/>
        <end position="133"/>
    </location>
</feature>
<evidence type="ECO:0000313" key="2">
    <source>
        <dbReference type="EMBL" id="GAC95319.1"/>
    </source>
</evidence>
<dbReference type="EMBL" id="DF238793">
    <property type="protein sequence ID" value="GAC95319.1"/>
    <property type="molecule type" value="Genomic_DNA"/>
</dbReference>
<protein>
    <submittedName>
        <fullName evidence="2">Uncharacterized protein</fullName>
    </submittedName>
</protein>
<gene>
    <name evidence="2" type="ORF">PHSY_002894</name>
</gene>
<keyword evidence="3" id="KW-1185">Reference proteome</keyword>
<evidence type="ECO:0000313" key="3">
    <source>
        <dbReference type="Proteomes" id="UP000014071"/>
    </source>
</evidence>
<proteinExistence type="predicted"/>
<dbReference type="AlphaFoldDB" id="R9P266"/>
<dbReference type="OrthoDB" id="10389357at2759"/>
<dbReference type="Proteomes" id="UP000014071">
    <property type="component" value="Unassembled WGS sequence"/>
</dbReference>
<dbReference type="RefSeq" id="XP_012188906.1">
    <property type="nucleotide sequence ID" value="XM_012333516.1"/>
</dbReference>